<comment type="similarity">
    <text evidence="2 10 12">Belongs to the GrpE family.</text>
</comment>
<dbReference type="InterPro" id="IPR009012">
    <property type="entry name" value="GrpE_head"/>
</dbReference>
<dbReference type="Gene3D" id="3.90.20.20">
    <property type="match status" value="1"/>
</dbReference>
<dbReference type="OrthoDB" id="9789811at2"/>
<comment type="subcellular location">
    <subcellularLocation>
        <location evidence="1 10">Cytoplasm</location>
    </subcellularLocation>
</comment>
<dbReference type="RefSeq" id="WP_133591730.1">
    <property type="nucleotide sequence ID" value="NZ_CP037953.1"/>
</dbReference>
<dbReference type="Pfam" id="PF01025">
    <property type="entry name" value="GrpE"/>
    <property type="match status" value="1"/>
</dbReference>
<evidence type="ECO:0000256" key="13">
    <source>
        <dbReference type="SAM" id="MobiDB-lite"/>
    </source>
</evidence>
<dbReference type="NCBIfam" id="NF010748">
    <property type="entry name" value="PRK14150.1"/>
    <property type="match status" value="1"/>
</dbReference>
<feature type="region of interest" description="Disordered" evidence="13">
    <location>
        <begin position="1"/>
        <end position="28"/>
    </location>
</feature>
<dbReference type="Gene3D" id="2.30.22.10">
    <property type="entry name" value="Head domain of nucleotide exchange factor GrpE"/>
    <property type="match status" value="1"/>
</dbReference>
<dbReference type="GO" id="GO:0042803">
    <property type="term" value="F:protein homodimerization activity"/>
    <property type="evidence" value="ECO:0007669"/>
    <property type="project" value="InterPro"/>
</dbReference>
<dbReference type="InterPro" id="IPR000740">
    <property type="entry name" value="GrpE"/>
</dbReference>
<dbReference type="GO" id="GO:0000774">
    <property type="term" value="F:adenyl-nucleotide exchange factor activity"/>
    <property type="evidence" value="ECO:0007669"/>
    <property type="project" value="InterPro"/>
</dbReference>
<dbReference type="HAMAP" id="MF_01151">
    <property type="entry name" value="GrpE"/>
    <property type="match status" value="1"/>
</dbReference>
<dbReference type="GO" id="GO:0006457">
    <property type="term" value="P:protein folding"/>
    <property type="evidence" value="ECO:0007669"/>
    <property type="project" value="InterPro"/>
</dbReference>
<keyword evidence="15" id="KW-1185">Reference proteome</keyword>
<dbReference type="NCBIfam" id="NF010738">
    <property type="entry name" value="PRK14140.1"/>
    <property type="match status" value="1"/>
</dbReference>
<evidence type="ECO:0000256" key="2">
    <source>
        <dbReference type="ARBA" id="ARBA00009054"/>
    </source>
</evidence>
<evidence type="ECO:0000256" key="8">
    <source>
        <dbReference type="ARBA" id="ARBA00072274"/>
    </source>
</evidence>
<comment type="caution">
    <text evidence="14">The sequence shown here is derived from an EMBL/GenBank/DDBJ whole genome shotgun (WGS) entry which is preliminary data.</text>
</comment>
<comment type="subunit">
    <text evidence="3 10">Homodimer.</text>
</comment>
<accession>A0A4R6UJ42</accession>
<gene>
    <name evidence="10" type="primary">grpE</name>
    <name evidence="14" type="ORF">EV696_11343</name>
</gene>
<dbReference type="PANTHER" id="PTHR21237:SF23">
    <property type="entry name" value="GRPE PROTEIN HOMOLOG, MITOCHONDRIAL"/>
    <property type="match status" value="1"/>
</dbReference>
<dbReference type="InterPro" id="IPR013805">
    <property type="entry name" value="GrpE_CC"/>
</dbReference>
<evidence type="ECO:0000313" key="15">
    <source>
        <dbReference type="Proteomes" id="UP000295375"/>
    </source>
</evidence>
<evidence type="ECO:0000256" key="11">
    <source>
        <dbReference type="RuleBase" id="RU000639"/>
    </source>
</evidence>
<evidence type="ECO:0000256" key="3">
    <source>
        <dbReference type="ARBA" id="ARBA00011738"/>
    </source>
</evidence>
<dbReference type="GO" id="GO:0051087">
    <property type="term" value="F:protein-folding chaperone binding"/>
    <property type="evidence" value="ECO:0007669"/>
    <property type="project" value="InterPro"/>
</dbReference>
<evidence type="ECO:0000256" key="4">
    <source>
        <dbReference type="ARBA" id="ARBA00022490"/>
    </source>
</evidence>
<dbReference type="SUPFAM" id="SSF58014">
    <property type="entry name" value="Coiled-coil domain of nucleotide exchange factor GrpE"/>
    <property type="match status" value="1"/>
</dbReference>
<reference evidence="14 15" key="1">
    <citation type="submission" date="2019-03" db="EMBL/GenBank/DDBJ databases">
        <title>Genomic Encyclopedia of Type Strains, Phase IV (KMG-IV): sequencing the most valuable type-strain genomes for metagenomic binning, comparative biology and taxonomic classification.</title>
        <authorList>
            <person name="Goeker M."/>
        </authorList>
    </citation>
    <scope>NUCLEOTIDE SEQUENCE [LARGE SCALE GENOMIC DNA]</scope>
    <source>
        <strain evidence="14 15">DSM 103792</strain>
    </source>
</reference>
<evidence type="ECO:0000256" key="9">
    <source>
        <dbReference type="ARBA" id="ARBA00076414"/>
    </source>
</evidence>
<evidence type="ECO:0000256" key="1">
    <source>
        <dbReference type="ARBA" id="ARBA00004496"/>
    </source>
</evidence>
<dbReference type="GO" id="GO:0051082">
    <property type="term" value="F:unfolded protein binding"/>
    <property type="evidence" value="ECO:0007669"/>
    <property type="project" value="TreeGrafter"/>
</dbReference>
<dbReference type="AlphaFoldDB" id="A0A4R6UJ42"/>
<dbReference type="FunFam" id="2.30.22.10:FF:000001">
    <property type="entry name" value="Protein GrpE"/>
    <property type="match status" value="1"/>
</dbReference>
<proteinExistence type="inferred from homology"/>
<dbReference type="PRINTS" id="PR00773">
    <property type="entry name" value="GRPEPROTEIN"/>
</dbReference>
<dbReference type="PANTHER" id="PTHR21237">
    <property type="entry name" value="GRPE PROTEIN"/>
    <property type="match status" value="1"/>
</dbReference>
<name>A0A4R6UJ42_9GAMM</name>
<dbReference type="SUPFAM" id="SSF51064">
    <property type="entry name" value="Head domain of nucleotide exchange factor GrpE"/>
    <property type="match status" value="1"/>
</dbReference>
<protein>
    <recommendedName>
        <fullName evidence="8 10">Protein GrpE</fullName>
    </recommendedName>
    <alternativeName>
        <fullName evidence="9 10">HSP-70 cofactor</fullName>
    </alternativeName>
</protein>
<keyword evidence="6 10" id="KW-0143">Chaperone</keyword>
<evidence type="ECO:0000313" key="14">
    <source>
        <dbReference type="EMBL" id="TDQ46502.1"/>
    </source>
</evidence>
<keyword evidence="5 10" id="KW-0346">Stress response</keyword>
<dbReference type="PROSITE" id="PS01071">
    <property type="entry name" value="GRPE"/>
    <property type="match status" value="1"/>
</dbReference>
<dbReference type="Proteomes" id="UP000295375">
    <property type="component" value="Unassembled WGS sequence"/>
</dbReference>
<evidence type="ECO:0000256" key="12">
    <source>
        <dbReference type="RuleBase" id="RU004478"/>
    </source>
</evidence>
<sequence>MSTEQPTPDTEGVAPADNDNFNENSDLSEDVAKLKADLASAEEKAKQNWDLVLRTKADAENLVRRAERNAENSAKFAVERLCGELLEVLDGLDQGLQLNLESDEAKKVAEGMELTQRKLLSVLEKFGVKAIEAQGQPFNPDLHEAMVAQENADVAPDTVLMVLQKGYTLHGRLLRPARVIVSRGPVQKIDENA</sequence>
<evidence type="ECO:0000256" key="5">
    <source>
        <dbReference type="ARBA" id="ARBA00023016"/>
    </source>
</evidence>
<evidence type="ECO:0000256" key="10">
    <source>
        <dbReference type="HAMAP-Rule" id="MF_01151"/>
    </source>
</evidence>
<dbReference type="GO" id="GO:0005829">
    <property type="term" value="C:cytosol"/>
    <property type="evidence" value="ECO:0007669"/>
    <property type="project" value="TreeGrafter"/>
</dbReference>
<evidence type="ECO:0000256" key="7">
    <source>
        <dbReference type="ARBA" id="ARBA00053401"/>
    </source>
</evidence>
<comment type="function">
    <text evidence="7 10 11">Participates actively in the response to hyperosmotic and heat shock by preventing the aggregation of stress-denatured proteins, in association with DnaK and GrpE. It is the nucleotide exchange factor for DnaK and may function as a thermosensor. Unfolded proteins bind initially to DnaJ; upon interaction with the DnaJ-bound protein, DnaK hydrolyzes its bound ATP, resulting in the formation of a stable complex. GrpE releases ADP from DnaK; ATP binding to DnaK triggers the release of the substrate protein, thus completing the reaction cycle. Several rounds of ATP-dependent interactions between DnaJ, DnaK and GrpE are required for fully efficient folding.</text>
</comment>
<keyword evidence="4 10" id="KW-0963">Cytoplasm</keyword>
<evidence type="ECO:0000256" key="6">
    <source>
        <dbReference type="ARBA" id="ARBA00023186"/>
    </source>
</evidence>
<dbReference type="CDD" id="cd00446">
    <property type="entry name" value="GrpE"/>
    <property type="match status" value="1"/>
</dbReference>
<organism evidence="14 15">
    <name type="scientific">Permianibacter aggregans</name>
    <dbReference type="NCBI Taxonomy" id="1510150"/>
    <lineage>
        <taxon>Bacteria</taxon>
        <taxon>Pseudomonadati</taxon>
        <taxon>Pseudomonadota</taxon>
        <taxon>Gammaproteobacteria</taxon>
        <taxon>Pseudomonadales</taxon>
        <taxon>Pseudomonadaceae</taxon>
        <taxon>Permianibacter</taxon>
    </lineage>
</organism>
<dbReference type="EMBL" id="SNYM01000013">
    <property type="protein sequence ID" value="TDQ46502.1"/>
    <property type="molecule type" value="Genomic_DNA"/>
</dbReference>